<dbReference type="Pfam" id="PF12796">
    <property type="entry name" value="Ank_2"/>
    <property type="match status" value="1"/>
</dbReference>
<dbReference type="STRING" id="983964.A0A2T3ZXV3"/>
<dbReference type="InterPro" id="IPR056884">
    <property type="entry name" value="NPHP3-like_N"/>
</dbReference>
<dbReference type="Pfam" id="PF22939">
    <property type="entry name" value="WHD_GPIID"/>
    <property type="match status" value="1"/>
</dbReference>
<dbReference type="PANTHER" id="PTHR10039">
    <property type="entry name" value="AMELOGENIN"/>
    <property type="match status" value="1"/>
</dbReference>
<sequence length="784" mass="89616">MEYSTSLGGGGETQLGGQGLSCRSSMEQALALTKAKMEHDNGSHFAQRIGTNATGHQHHYSGQGHQIINGSGNTINFNGTLPNLDDAREELLRALYTSPYLQGKDRNPDRVPGTCEWFINHDVFRHWRDSTSSSILWVSANPGCGKSVLAKCLVDELEATDKRTTCYFFFKDDFEDQRSAKGALSCILHQLFRQNKNLLSTEIIKRFRSYKAPPANSYYELWELWDILTMVTREENAGEIVCILDAFDECVDQERQDLAKILREFHGTSGDTKKNVNLKFLITSRPYDAIRRDLITPFDRQECPVIHLNGDAEGEKIAAEISLYIKDSVTRIQSNLRLTPEEEKVLLQELEAIPNRTYLWVHLTLKWIETEIRNKINKAEIRDAISFLPRTVDEAYDKILAKSTNVKETRKLLHIVVAAERPLTLAEMDLALLIREDHKSYEDLALRPPDRVSKYIRDLCGLFINITGGKIYLLHQTAKEFLVHRDSLMGQDLRNNLTWKFSFVPVRSHRIMCEICIWHLLFNIIKPRSSAEILTDYVRDNLFLDYSAKNWARHFRESDIEQNEILEQLHQLCNVTPDRCPTWFEIYWTNIHRDAPLKFTKLMIASNFGLEMIVRQLIESPDTAMDSVDESHQLHAKEALKKATRQTFSKGANINIKDRYGRTALFYAAWNGHMTIVQILVKAGARVDVVDSIGGTPISYALCYGHEEITNELMRGAQPDSVDKIRRELILSAMKHDHDPVVKRLLDSGADPEAIDDEGVSLIVLATKQGKTNQYYRVTDREGS</sequence>
<dbReference type="InterPro" id="IPR054471">
    <property type="entry name" value="GPIID_WHD"/>
</dbReference>
<dbReference type="Gene3D" id="1.25.40.20">
    <property type="entry name" value="Ankyrin repeat-containing domain"/>
    <property type="match status" value="1"/>
</dbReference>
<dbReference type="InterPro" id="IPR027417">
    <property type="entry name" value="P-loop_NTPase"/>
</dbReference>
<keyword evidence="1" id="KW-0677">Repeat</keyword>
<gene>
    <name evidence="5" type="ORF">M431DRAFT_270473</name>
</gene>
<dbReference type="InterPro" id="IPR036770">
    <property type="entry name" value="Ankyrin_rpt-contain_sf"/>
</dbReference>
<accession>A0A2T3ZXV3</accession>
<keyword evidence="2" id="KW-0040">ANK repeat</keyword>
<evidence type="ECO:0000313" key="6">
    <source>
        <dbReference type="Proteomes" id="UP000241690"/>
    </source>
</evidence>
<keyword evidence="6" id="KW-1185">Reference proteome</keyword>
<feature type="domain" description="Nephrocystin 3-like N-terminal" evidence="4">
    <location>
        <begin position="113"/>
        <end position="285"/>
    </location>
</feature>
<dbReference type="EMBL" id="KZ679691">
    <property type="protein sequence ID" value="PTB49563.1"/>
    <property type="molecule type" value="Genomic_DNA"/>
</dbReference>
<dbReference type="Gene3D" id="3.40.50.300">
    <property type="entry name" value="P-loop containing nucleotide triphosphate hydrolases"/>
    <property type="match status" value="1"/>
</dbReference>
<dbReference type="InterPro" id="IPR002110">
    <property type="entry name" value="Ankyrin_rpt"/>
</dbReference>
<protein>
    <submittedName>
        <fullName evidence="5">Uncharacterized protein</fullName>
    </submittedName>
</protein>
<reference evidence="5 6" key="1">
    <citation type="submission" date="2016-07" db="EMBL/GenBank/DDBJ databases">
        <title>Multiple horizontal gene transfer events from other fungi enriched the ability of initially mycotrophic Trichoderma (Ascomycota) to feed on dead plant biomass.</title>
        <authorList>
            <consortium name="DOE Joint Genome Institute"/>
            <person name="Aerts A."/>
            <person name="Atanasova L."/>
            <person name="Chenthamara K."/>
            <person name="Zhang J."/>
            <person name="Grujic M."/>
            <person name="Henrissat B."/>
            <person name="Kuo A."/>
            <person name="Salamov A."/>
            <person name="Lipzen A."/>
            <person name="Labutti K."/>
            <person name="Barry K."/>
            <person name="Miao Y."/>
            <person name="Rahimi M.J."/>
            <person name="Shen Q."/>
            <person name="Grigoriev I.V."/>
            <person name="Kubicek C.P."/>
            <person name="Druzhinina I.S."/>
        </authorList>
    </citation>
    <scope>NUCLEOTIDE SEQUENCE [LARGE SCALE GENOMIC DNA]</scope>
    <source>
        <strain evidence="5 6">CBS 226.95</strain>
    </source>
</reference>
<dbReference type="PRINTS" id="PR01415">
    <property type="entry name" value="ANKYRIN"/>
</dbReference>
<dbReference type="SMART" id="SM00248">
    <property type="entry name" value="ANK"/>
    <property type="match status" value="3"/>
</dbReference>
<dbReference type="SUPFAM" id="SSF52540">
    <property type="entry name" value="P-loop containing nucleoside triphosphate hydrolases"/>
    <property type="match status" value="1"/>
</dbReference>
<dbReference type="Pfam" id="PF24883">
    <property type="entry name" value="NPHP3_N"/>
    <property type="match status" value="1"/>
</dbReference>
<name>A0A2T3ZXV3_TRIHA</name>
<feature type="domain" description="GPI inositol-deacylase winged helix" evidence="3">
    <location>
        <begin position="398"/>
        <end position="485"/>
    </location>
</feature>
<evidence type="ECO:0000256" key="1">
    <source>
        <dbReference type="ARBA" id="ARBA00022737"/>
    </source>
</evidence>
<proteinExistence type="predicted"/>
<dbReference type="Proteomes" id="UP000241690">
    <property type="component" value="Unassembled WGS sequence"/>
</dbReference>
<evidence type="ECO:0000259" key="4">
    <source>
        <dbReference type="Pfam" id="PF24883"/>
    </source>
</evidence>
<dbReference type="GeneID" id="36622508"/>
<organism evidence="5 6">
    <name type="scientific">Trichoderma harzianum CBS 226.95</name>
    <dbReference type="NCBI Taxonomy" id="983964"/>
    <lineage>
        <taxon>Eukaryota</taxon>
        <taxon>Fungi</taxon>
        <taxon>Dikarya</taxon>
        <taxon>Ascomycota</taxon>
        <taxon>Pezizomycotina</taxon>
        <taxon>Sordariomycetes</taxon>
        <taxon>Hypocreomycetidae</taxon>
        <taxon>Hypocreales</taxon>
        <taxon>Hypocreaceae</taxon>
        <taxon>Trichoderma</taxon>
    </lineage>
</organism>
<dbReference type="PROSITE" id="PS50088">
    <property type="entry name" value="ANK_REPEAT"/>
    <property type="match status" value="1"/>
</dbReference>
<dbReference type="PROSITE" id="PS50297">
    <property type="entry name" value="ANK_REP_REGION"/>
    <property type="match status" value="1"/>
</dbReference>
<feature type="repeat" description="ANK" evidence="2">
    <location>
        <begin position="660"/>
        <end position="692"/>
    </location>
</feature>
<dbReference type="RefSeq" id="XP_024769240.1">
    <property type="nucleotide sequence ID" value="XM_024913944.1"/>
</dbReference>
<evidence type="ECO:0000256" key="2">
    <source>
        <dbReference type="PROSITE-ProRule" id="PRU00023"/>
    </source>
</evidence>
<dbReference type="SUPFAM" id="SSF48403">
    <property type="entry name" value="Ankyrin repeat"/>
    <property type="match status" value="1"/>
</dbReference>
<dbReference type="AlphaFoldDB" id="A0A2T3ZXV3"/>
<evidence type="ECO:0000313" key="5">
    <source>
        <dbReference type="EMBL" id="PTB49563.1"/>
    </source>
</evidence>
<evidence type="ECO:0000259" key="3">
    <source>
        <dbReference type="Pfam" id="PF22939"/>
    </source>
</evidence>